<keyword evidence="4" id="KW-1185">Reference proteome</keyword>
<sequence length="242" mass="28147">MKKIFAIFFTLCSFTAFSQSPNYDQFEKEYAKGNIEVAINYLKKALKNEEKHKGLLYAWLGDAYLKQKKFKASADCYVKVVEHTDELQNNGLIYFSIGTNYYFAQEYKKAITYLEKSLEAGHKDSGIANNLGWCYAETKKYSKAIEYFEMAYNEDPKLINNINNLGYAYYLNGELNKAEELILKAQKIDTNNSFVYRNLGLIALKRKQKNKACTYLDKAIEKGIINEWGEHYIKELVLYCKK</sequence>
<reference evidence="3 4" key="1">
    <citation type="submission" date="2024-05" db="EMBL/GenBank/DDBJ databases">
        <authorList>
            <person name="Duchaud E."/>
        </authorList>
    </citation>
    <scope>NUCLEOTIDE SEQUENCE [LARGE SCALE GENOMIC DNA]</scope>
    <source>
        <strain evidence="3">Ena-SAMPLE-TAB-13-05-2024-13:56:06:370-140302</strain>
    </source>
</reference>
<feature type="repeat" description="TPR" evidence="1">
    <location>
        <begin position="91"/>
        <end position="124"/>
    </location>
</feature>
<dbReference type="PANTHER" id="PTHR12558:SF13">
    <property type="entry name" value="CELL DIVISION CYCLE PROTEIN 27 HOMOLOG"/>
    <property type="match status" value="1"/>
</dbReference>
<evidence type="ECO:0000256" key="2">
    <source>
        <dbReference type="SAM" id="SignalP"/>
    </source>
</evidence>
<dbReference type="InterPro" id="IPR011990">
    <property type="entry name" value="TPR-like_helical_dom_sf"/>
</dbReference>
<dbReference type="SUPFAM" id="SSF81901">
    <property type="entry name" value="HCP-like"/>
    <property type="match status" value="1"/>
</dbReference>
<evidence type="ECO:0000313" key="3">
    <source>
        <dbReference type="EMBL" id="CAL2088412.1"/>
    </source>
</evidence>
<feature type="repeat" description="TPR" evidence="1">
    <location>
        <begin position="125"/>
        <end position="158"/>
    </location>
</feature>
<dbReference type="SMART" id="SM00028">
    <property type="entry name" value="TPR"/>
    <property type="match status" value="5"/>
</dbReference>
<protein>
    <recommendedName>
        <fullName evidence="5">Tetratricopeptide repeat protein</fullName>
    </recommendedName>
</protein>
<comment type="caution">
    <text evidence="3">The sequence shown here is derived from an EMBL/GenBank/DDBJ whole genome shotgun (WGS) entry which is preliminary data.</text>
</comment>
<evidence type="ECO:0000256" key="1">
    <source>
        <dbReference type="PROSITE-ProRule" id="PRU00339"/>
    </source>
</evidence>
<dbReference type="Proteomes" id="UP001497416">
    <property type="component" value="Unassembled WGS sequence"/>
</dbReference>
<evidence type="ECO:0000313" key="4">
    <source>
        <dbReference type="Proteomes" id="UP001497416"/>
    </source>
</evidence>
<dbReference type="Pfam" id="PF13181">
    <property type="entry name" value="TPR_8"/>
    <property type="match status" value="2"/>
</dbReference>
<dbReference type="Pfam" id="PF13432">
    <property type="entry name" value="TPR_16"/>
    <property type="match status" value="2"/>
</dbReference>
<dbReference type="Gene3D" id="1.25.40.10">
    <property type="entry name" value="Tetratricopeptide repeat domain"/>
    <property type="match status" value="2"/>
</dbReference>
<name>A0ABP1EUX5_9FLAO</name>
<dbReference type="PANTHER" id="PTHR12558">
    <property type="entry name" value="CELL DIVISION CYCLE 16,23,27"/>
    <property type="match status" value="1"/>
</dbReference>
<dbReference type="EMBL" id="CAXIXY010000005">
    <property type="protein sequence ID" value="CAL2088412.1"/>
    <property type="molecule type" value="Genomic_DNA"/>
</dbReference>
<dbReference type="InterPro" id="IPR019734">
    <property type="entry name" value="TPR_rpt"/>
</dbReference>
<gene>
    <name evidence="3" type="ORF">T190607A01A_30127</name>
</gene>
<keyword evidence="2" id="KW-0732">Signal</keyword>
<accession>A0ABP1EUX5</accession>
<dbReference type="RefSeq" id="WP_348712510.1">
    <property type="nucleotide sequence ID" value="NZ_CAXIXY010000005.1"/>
</dbReference>
<organism evidence="3 4">
    <name type="scientific">Tenacibaculum platacis</name>
    <dbReference type="NCBI Taxonomy" id="3137852"/>
    <lineage>
        <taxon>Bacteria</taxon>
        <taxon>Pseudomonadati</taxon>
        <taxon>Bacteroidota</taxon>
        <taxon>Flavobacteriia</taxon>
        <taxon>Flavobacteriales</taxon>
        <taxon>Flavobacteriaceae</taxon>
        <taxon>Tenacibaculum</taxon>
    </lineage>
</organism>
<feature type="signal peptide" evidence="2">
    <location>
        <begin position="1"/>
        <end position="18"/>
    </location>
</feature>
<keyword evidence="1" id="KW-0802">TPR repeat</keyword>
<dbReference type="PROSITE" id="PS50005">
    <property type="entry name" value="TPR"/>
    <property type="match status" value="3"/>
</dbReference>
<feature type="repeat" description="TPR" evidence="1">
    <location>
        <begin position="159"/>
        <end position="192"/>
    </location>
</feature>
<proteinExistence type="predicted"/>
<feature type="chain" id="PRO_5045430869" description="Tetratricopeptide repeat protein" evidence="2">
    <location>
        <begin position="19"/>
        <end position="242"/>
    </location>
</feature>
<evidence type="ECO:0008006" key="5">
    <source>
        <dbReference type="Google" id="ProtNLM"/>
    </source>
</evidence>